<name>A0A0B2P8Q1_GLYSO</name>
<reference evidence="1" key="1">
    <citation type="submission" date="2014-07" db="EMBL/GenBank/DDBJ databases">
        <title>Identification of a novel salt tolerance gene in wild soybean by whole-genome sequencing.</title>
        <authorList>
            <person name="Lam H.-M."/>
            <person name="Qi X."/>
            <person name="Li M.-W."/>
            <person name="Liu X."/>
            <person name="Xie M."/>
            <person name="Ni M."/>
            <person name="Xu X."/>
        </authorList>
    </citation>
    <scope>NUCLEOTIDE SEQUENCE [LARGE SCALE GENOMIC DNA]</scope>
    <source>
        <tissue evidence="1">Root</tissue>
    </source>
</reference>
<gene>
    <name evidence="1" type="ORF">glysoja_046806</name>
</gene>
<accession>A0A0B2P8Q1</accession>
<sequence>MLPPQKWCCRVSWRWIRRSQFELRKDERFEEGLLMREEVQSKVGFIMCELPLEKDAYMARAS</sequence>
<proteinExistence type="predicted"/>
<evidence type="ECO:0000313" key="1">
    <source>
        <dbReference type="EMBL" id="KHN04053.1"/>
    </source>
</evidence>
<protein>
    <submittedName>
        <fullName evidence="1">Uncharacterized protein</fullName>
    </submittedName>
</protein>
<organism evidence="1">
    <name type="scientific">Glycine soja</name>
    <name type="common">Wild soybean</name>
    <dbReference type="NCBI Taxonomy" id="3848"/>
    <lineage>
        <taxon>Eukaryota</taxon>
        <taxon>Viridiplantae</taxon>
        <taxon>Streptophyta</taxon>
        <taxon>Embryophyta</taxon>
        <taxon>Tracheophyta</taxon>
        <taxon>Spermatophyta</taxon>
        <taxon>Magnoliopsida</taxon>
        <taxon>eudicotyledons</taxon>
        <taxon>Gunneridae</taxon>
        <taxon>Pentapetalae</taxon>
        <taxon>rosids</taxon>
        <taxon>fabids</taxon>
        <taxon>Fabales</taxon>
        <taxon>Fabaceae</taxon>
        <taxon>Papilionoideae</taxon>
        <taxon>50 kb inversion clade</taxon>
        <taxon>NPAAA clade</taxon>
        <taxon>indigoferoid/millettioid clade</taxon>
        <taxon>Phaseoleae</taxon>
        <taxon>Glycine</taxon>
        <taxon>Glycine subgen. Soja</taxon>
    </lineage>
</organism>
<dbReference type="EMBL" id="KN669589">
    <property type="protein sequence ID" value="KHN04053.1"/>
    <property type="molecule type" value="Genomic_DNA"/>
</dbReference>
<dbReference type="AlphaFoldDB" id="A0A0B2P8Q1"/>
<dbReference type="Proteomes" id="UP000053555">
    <property type="component" value="Unassembled WGS sequence"/>
</dbReference>